<comment type="subunit">
    <text evidence="9">Component of the Sec protein translocase complex. Heterotrimer consisting of SecY, SecE and SecG subunits. The heterotrimers can form oligomers, although 1 heterotrimer is thought to be able to translocate proteins. Interacts with the ribosome. Interacts with SecDF, and other proteins may be involved. Interacts with SecA.</text>
</comment>
<dbReference type="GO" id="GO:0009306">
    <property type="term" value="P:protein secretion"/>
    <property type="evidence" value="ECO:0007669"/>
    <property type="project" value="UniProtKB-UniRule"/>
</dbReference>
<dbReference type="GO" id="GO:0008320">
    <property type="term" value="F:protein transmembrane transporter activity"/>
    <property type="evidence" value="ECO:0007669"/>
    <property type="project" value="UniProtKB-UniRule"/>
</dbReference>
<keyword evidence="6 9" id="KW-1133">Transmembrane helix</keyword>
<gene>
    <name evidence="9 10" type="primary">secE</name>
    <name evidence="10" type="ORF">ERS672216_01217</name>
</gene>
<evidence type="ECO:0000256" key="7">
    <source>
        <dbReference type="ARBA" id="ARBA00023010"/>
    </source>
</evidence>
<keyword evidence="8 9" id="KW-0472">Membrane</keyword>
<comment type="subcellular location">
    <subcellularLocation>
        <location evidence="9">Cell membrane</location>
        <topology evidence="9">Single-pass membrane protein</topology>
    </subcellularLocation>
    <subcellularLocation>
        <location evidence="1">Membrane</location>
    </subcellularLocation>
</comment>
<organism evidence="10 11">
    <name type="scientific">Campylobacter geochelonis</name>
    <dbReference type="NCBI Taxonomy" id="1780362"/>
    <lineage>
        <taxon>Bacteria</taxon>
        <taxon>Pseudomonadati</taxon>
        <taxon>Campylobacterota</taxon>
        <taxon>Epsilonproteobacteria</taxon>
        <taxon>Campylobacterales</taxon>
        <taxon>Campylobacteraceae</taxon>
        <taxon>Campylobacter</taxon>
    </lineage>
</organism>
<dbReference type="Pfam" id="PF00584">
    <property type="entry name" value="SecE"/>
    <property type="match status" value="1"/>
</dbReference>
<dbReference type="Gene3D" id="1.20.5.1030">
    <property type="entry name" value="Preprotein translocase secy subunit"/>
    <property type="match status" value="1"/>
</dbReference>
<comment type="similarity">
    <text evidence="9">Belongs to the SecE/SEC61-gamma family.</text>
</comment>
<evidence type="ECO:0000256" key="5">
    <source>
        <dbReference type="ARBA" id="ARBA00022927"/>
    </source>
</evidence>
<evidence type="ECO:0000256" key="4">
    <source>
        <dbReference type="ARBA" id="ARBA00022692"/>
    </source>
</evidence>
<dbReference type="GO" id="GO:0065002">
    <property type="term" value="P:intracellular protein transmembrane transport"/>
    <property type="evidence" value="ECO:0007669"/>
    <property type="project" value="UniProtKB-UniRule"/>
</dbReference>
<dbReference type="GO" id="GO:0005886">
    <property type="term" value="C:plasma membrane"/>
    <property type="evidence" value="ECO:0007669"/>
    <property type="project" value="UniProtKB-SubCell"/>
</dbReference>
<dbReference type="InterPro" id="IPR038379">
    <property type="entry name" value="SecE_sf"/>
</dbReference>
<name>A0A128EG88_9BACT</name>
<evidence type="ECO:0000256" key="3">
    <source>
        <dbReference type="ARBA" id="ARBA00022475"/>
    </source>
</evidence>
<protein>
    <recommendedName>
        <fullName evidence="9">Protein translocase subunit SecE</fullName>
    </recommendedName>
</protein>
<dbReference type="RefSeq" id="WP_075494176.1">
    <property type="nucleotide sequence ID" value="NZ_CP053844.1"/>
</dbReference>
<comment type="function">
    <text evidence="9">Essential subunit of the Sec protein translocation channel SecYEG. Clamps together the 2 halves of SecY. May contact the channel plug during translocation.</text>
</comment>
<keyword evidence="11" id="KW-1185">Reference proteome</keyword>
<dbReference type="GO" id="GO:0006605">
    <property type="term" value="P:protein targeting"/>
    <property type="evidence" value="ECO:0007669"/>
    <property type="project" value="UniProtKB-UniRule"/>
</dbReference>
<dbReference type="GO" id="GO:0043952">
    <property type="term" value="P:protein transport by the Sec complex"/>
    <property type="evidence" value="ECO:0007669"/>
    <property type="project" value="UniProtKB-UniRule"/>
</dbReference>
<proteinExistence type="inferred from homology"/>
<keyword evidence="4 9" id="KW-0812">Transmembrane</keyword>
<evidence type="ECO:0000256" key="6">
    <source>
        <dbReference type="ARBA" id="ARBA00022989"/>
    </source>
</evidence>
<keyword evidence="2 9" id="KW-0813">Transport</keyword>
<dbReference type="EMBL" id="FIZP01000005">
    <property type="protein sequence ID" value="CZE48075.1"/>
    <property type="molecule type" value="Genomic_DNA"/>
</dbReference>
<dbReference type="PANTHER" id="PTHR33910">
    <property type="entry name" value="PROTEIN TRANSLOCASE SUBUNIT SECE"/>
    <property type="match status" value="1"/>
</dbReference>
<evidence type="ECO:0000313" key="10">
    <source>
        <dbReference type="EMBL" id="CZE48075.1"/>
    </source>
</evidence>
<dbReference type="AlphaFoldDB" id="A0A128EG88"/>
<evidence type="ECO:0000256" key="1">
    <source>
        <dbReference type="ARBA" id="ARBA00004370"/>
    </source>
</evidence>
<keyword evidence="3 9" id="KW-1003">Cell membrane</keyword>
<dbReference type="PANTHER" id="PTHR33910:SF1">
    <property type="entry name" value="PROTEIN TRANSLOCASE SUBUNIT SECE"/>
    <property type="match status" value="1"/>
</dbReference>
<evidence type="ECO:0000256" key="2">
    <source>
        <dbReference type="ARBA" id="ARBA00022448"/>
    </source>
</evidence>
<dbReference type="Proteomes" id="UP000069632">
    <property type="component" value="Unassembled WGS sequence"/>
</dbReference>
<keyword evidence="7 9" id="KW-0811">Translocation</keyword>
<feature type="transmembrane region" description="Helical" evidence="9">
    <location>
        <begin position="29"/>
        <end position="51"/>
    </location>
</feature>
<dbReference type="HAMAP" id="MF_00422">
    <property type="entry name" value="SecE"/>
    <property type="match status" value="1"/>
</dbReference>
<accession>A0A128EG88</accession>
<dbReference type="InterPro" id="IPR001901">
    <property type="entry name" value="Translocase_SecE/Sec61-g"/>
</dbReference>
<evidence type="ECO:0000313" key="11">
    <source>
        <dbReference type="Proteomes" id="UP000069632"/>
    </source>
</evidence>
<dbReference type="NCBIfam" id="TIGR00964">
    <property type="entry name" value="secE_bact"/>
    <property type="match status" value="1"/>
</dbReference>
<keyword evidence="5 9" id="KW-0653">Protein transport</keyword>
<evidence type="ECO:0000256" key="8">
    <source>
        <dbReference type="ARBA" id="ARBA00023136"/>
    </source>
</evidence>
<evidence type="ECO:0000256" key="9">
    <source>
        <dbReference type="HAMAP-Rule" id="MF_00422"/>
    </source>
</evidence>
<sequence>MEKFKSYLQQSKIEIGKVIFPTKEQVRNAFITVLIVVTVVSLFLALVDLLMSFTISKIA</sequence>
<dbReference type="InterPro" id="IPR005807">
    <property type="entry name" value="SecE_bac"/>
</dbReference>
<reference evidence="10 11" key="1">
    <citation type="submission" date="2016-02" db="EMBL/GenBank/DDBJ databases">
        <authorList>
            <consortium name="Pathogen Informatics"/>
        </authorList>
    </citation>
    <scope>NUCLEOTIDE SEQUENCE [LARGE SCALE GENOMIC DNA]</scope>
    <source>
        <strain evidence="10 11">RC20</strain>
    </source>
</reference>